<dbReference type="FunFam" id="3.40.50.1010:FF:000042">
    <property type="entry name" value="Ribonuclease VapC"/>
    <property type="match status" value="1"/>
</dbReference>
<evidence type="ECO:0000313" key="10">
    <source>
        <dbReference type="Proteomes" id="UP000189835"/>
    </source>
</evidence>
<dbReference type="GO" id="GO:0004521">
    <property type="term" value="F:RNA endonuclease activity"/>
    <property type="evidence" value="ECO:0007669"/>
    <property type="project" value="InterPro"/>
</dbReference>
<proteinExistence type="predicted"/>
<dbReference type="InterPro" id="IPR029060">
    <property type="entry name" value="PIN-like_dom_sf"/>
</dbReference>
<dbReference type="EMBL" id="MVGR01000005">
    <property type="protein sequence ID" value="OPF15241.1"/>
    <property type="molecule type" value="Genomic_DNA"/>
</dbReference>
<comment type="caution">
    <text evidence="9">The sequence shown here is derived from an EMBL/GenBank/DDBJ whole genome shotgun (WGS) entry which is preliminary data.</text>
</comment>
<feature type="domain" description="PIN" evidence="8">
    <location>
        <begin position="24"/>
        <end position="151"/>
    </location>
</feature>
<dbReference type="Gene3D" id="3.40.50.1010">
    <property type="entry name" value="5'-nuclease"/>
    <property type="match status" value="1"/>
</dbReference>
<dbReference type="SUPFAM" id="SSF88723">
    <property type="entry name" value="PIN domain-like"/>
    <property type="match status" value="1"/>
</dbReference>
<protein>
    <recommendedName>
        <fullName evidence="7">23S rRNA-specific endonuclease VapC20</fullName>
    </recommendedName>
</protein>
<evidence type="ECO:0000256" key="4">
    <source>
        <dbReference type="ARBA" id="ARBA00022759"/>
    </source>
</evidence>
<dbReference type="InterPro" id="IPR039018">
    <property type="entry name" value="VapC20-like"/>
</dbReference>
<dbReference type="GO" id="GO:0016075">
    <property type="term" value="P:rRNA catabolic process"/>
    <property type="evidence" value="ECO:0007669"/>
    <property type="project" value="TreeGrafter"/>
</dbReference>
<reference evidence="9 10" key="1">
    <citation type="submission" date="2017-02" db="EMBL/GenBank/DDBJ databases">
        <title>Genome sequence of Microcystis aeruginosa KW.</title>
        <authorList>
            <person name="Oh H.-M."/>
            <person name="Ahn C.-Y."/>
            <person name="Jeong H."/>
            <person name="Srivastava A."/>
            <person name="Lee H.-G."/>
            <person name="Kang S.-R."/>
        </authorList>
    </citation>
    <scope>NUCLEOTIDE SEQUENCE [LARGE SCALE GENOMIC DNA]</scope>
    <source>
        <strain evidence="9 10">KW</strain>
    </source>
</reference>
<dbReference type="InterPro" id="IPR002716">
    <property type="entry name" value="PIN_dom"/>
</dbReference>
<evidence type="ECO:0000256" key="7">
    <source>
        <dbReference type="ARBA" id="ARBA00069268"/>
    </source>
</evidence>
<dbReference type="PANTHER" id="PTHR42188">
    <property type="entry name" value="23S RRNA-SPECIFIC ENDONUCLEASE VAPC20"/>
    <property type="match status" value="1"/>
</dbReference>
<evidence type="ECO:0000256" key="6">
    <source>
        <dbReference type="ARBA" id="ARBA00022842"/>
    </source>
</evidence>
<evidence type="ECO:0000259" key="8">
    <source>
        <dbReference type="Pfam" id="PF01850"/>
    </source>
</evidence>
<keyword evidence="5" id="KW-0378">Hydrolase</keyword>
<dbReference type="GO" id="GO:0016787">
    <property type="term" value="F:hydrolase activity"/>
    <property type="evidence" value="ECO:0007669"/>
    <property type="project" value="UniProtKB-KW"/>
</dbReference>
<dbReference type="GO" id="GO:0046872">
    <property type="term" value="F:metal ion binding"/>
    <property type="evidence" value="ECO:0007669"/>
    <property type="project" value="UniProtKB-KW"/>
</dbReference>
<keyword evidence="1" id="KW-1277">Toxin-antitoxin system</keyword>
<keyword evidence="4" id="KW-0255">Endonuclease</keyword>
<keyword evidence="6" id="KW-0460">Magnesium</keyword>
<keyword evidence="2" id="KW-0540">Nuclease</keyword>
<evidence type="ECO:0000256" key="3">
    <source>
        <dbReference type="ARBA" id="ARBA00022723"/>
    </source>
</evidence>
<accession>A0A1V4BMD4</accession>
<evidence type="ECO:0000313" key="9">
    <source>
        <dbReference type="EMBL" id="OPF15241.1"/>
    </source>
</evidence>
<dbReference type="Proteomes" id="UP000189835">
    <property type="component" value="Unassembled WGS sequence"/>
</dbReference>
<name>A0A1V4BMD4_MICAE</name>
<organism evidence="9 10">
    <name type="scientific">Microcystis aeruginosa KW</name>
    <dbReference type="NCBI Taxonomy" id="1960155"/>
    <lineage>
        <taxon>Bacteria</taxon>
        <taxon>Bacillati</taxon>
        <taxon>Cyanobacteriota</taxon>
        <taxon>Cyanophyceae</taxon>
        <taxon>Oscillatoriophycideae</taxon>
        <taxon>Chroococcales</taxon>
        <taxon>Microcystaceae</taxon>
        <taxon>Microcystis</taxon>
    </lineage>
</organism>
<evidence type="ECO:0000256" key="2">
    <source>
        <dbReference type="ARBA" id="ARBA00022722"/>
    </source>
</evidence>
<evidence type="ECO:0000256" key="5">
    <source>
        <dbReference type="ARBA" id="ARBA00022801"/>
    </source>
</evidence>
<evidence type="ECO:0000256" key="1">
    <source>
        <dbReference type="ARBA" id="ARBA00022649"/>
    </source>
</evidence>
<dbReference type="PANTHER" id="PTHR42188:SF1">
    <property type="entry name" value="23S RRNA-SPECIFIC ENDONUCLEASE VAPC20"/>
    <property type="match status" value="1"/>
</dbReference>
<keyword evidence="3" id="KW-0479">Metal-binding</keyword>
<sequence>MNLIGQKKLTNICLVKPLTIMTEVFLDTSFAIALSSVTDRNHLRAVQLANQIETNKTRLVTTQAILLEIGNALSKQRYRAAAIQLLESLETDPSVQVILLTNSLYRLAFNLFKQREDKEWGLVDCMSFIVMQDRGITDALTADTHFQQAGFRALLKD</sequence>
<dbReference type="AlphaFoldDB" id="A0A1V4BMD4"/>
<gene>
    <name evidence="9" type="ORF">B1L04_22175</name>
</gene>
<dbReference type="Pfam" id="PF01850">
    <property type="entry name" value="PIN"/>
    <property type="match status" value="1"/>
</dbReference>